<dbReference type="Pfam" id="PF04134">
    <property type="entry name" value="DCC1-like"/>
    <property type="match status" value="1"/>
</dbReference>
<comment type="caution">
    <text evidence="2">The sequence shown here is derived from an EMBL/GenBank/DDBJ whole genome shotgun (WGS) entry which is preliminary data.</text>
</comment>
<organism evidence="2 3">
    <name type="scientific">Dyadobacter luteus</name>
    <dbReference type="NCBI Taxonomy" id="2259619"/>
    <lineage>
        <taxon>Bacteria</taxon>
        <taxon>Pseudomonadati</taxon>
        <taxon>Bacteroidota</taxon>
        <taxon>Cytophagia</taxon>
        <taxon>Cytophagales</taxon>
        <taxon>Spirosomataceae</taxon>
        <taxon>Dyadobacter</taxon>
    </lineage>
</organism>
<dbReference type="RefSeq" id="WP_115832497.1">
    <property type="nucleotide sequence ID" value="NZ_QNUL01000017.1"/>
</dbReference>
<keyword evidence="1" id="KW-1133">Transmembrane helix</keyword>
<dbReference type="AlphaFoldDB" id="A0A3D8Y7M7"/>
<keyword evidence="1" id="KW-0472">Membrane</keyword>
<reference evidence="2 3" key="1">
    <citation type="submission" date="2018-07" db="EMBL/GenBank/DDBJ databases">
        <title>Dyadobacter roseus sp. nov., isolated from rose rhizosphere soil.</title>
        <authorList>
            <person name="Chen L."/>
        </authorList>
    </citation>
    <scope>NUCLEOTIDE SEQUENCE [LARGE SCALE GENOMIC DNA]</scope>
    <source>
        <strain evidence="2 3">RS19</strain>
    </source>
</reference>
<feature type="transmembrane region" description="Helical" evidence="1">
    <location>
        <begin position="221"/>
        <end position="240"/>
    </location>
</feature>
<gene>
    <name evidence="2" type="ORF">DSL64_18955</name>
</gene>
<sequence>MEILKDHQILFDAECPMCKLYTKAIVNAGILDDEGRVAYQEVTEESCPMVDRQRAVNEIALINHRTGEVTYGVQSLFKVMAAVMPGMRALFSFKPFVWLMTKAYAFISYNRRVIIPAPVNSDRFQLQPTFRLGCRILYIVIMLLIVGSILSAYAPLLNPIITQGENYREYIICGGQILFQAIVIILVKKDEIWSYLGNMMTVSFAGALLLLPLIWISKLVVVSPVIGVGWFLVVAGLMLLEHIRRCKLLGLGWVMTLTWVLYNVLSAIIISYA</sequence>
<dbReference type="InterPro" id="IPR007263">
    <property type="entry name" value="DCC1-like"/>
</dbReference>
<dbReference type="Proteomes" id="UP000256373">
    <property type="component" value="Unassembled WGS sequence"/>
</dbReference>
<keyword evidence="3" id="KW-1185">Reference proteome</keyword>
<name>A0A3D8Y7M7_9BACT</name>
<feature type="transmembrane region" description="Helical" evidence="1">
    <location>
        <begin position="167"/>
        <end position="187"/>
    </location>
</feature>
<evidence type="ECO:0000313" key="3">
    <source>
        <dbReference type="Proteomes" id="UP000256373"/>
    </source>
</evidence>
<accession>A0A3D8Y7M7</accession>
<dbReference type="EMBL" id="QNUL01000017">
    <property type="protein sequence ID" value="REA59040.1"/>
    <property type="molecule type" value="Genomic_DNA"/>
</dbReference>
<proteinExistence type="predicted"/>
<evidence type="ECO:0000256" key="1">
    <source>
        <dbReference type="SAM" id="Phobius"/>
    </source>
</evidence>
<dbReference type="GO" id="GO:0015035">
    <property type="term" value="F:protein-disulfide reductase activity"/>
    <property type="evidence" value="ECO:0007669"/>
    <property type="project" value="InterPro"/>
</dbReference>
<keyword evidence="1" id="KW-0812">Transmembrane</keyword>
<dbReference type="OrthoDB" id="671850at2"/>
<feature type="transmembrane region" description="Helical" evidence="1">
    <location>
        <begin position="136"/>
        <end position="155"/>
    </location>
</feature>
<evidence type="ECO:0000313" key="2">
    <source>
        <dbReference type="EMBL" id="REA59040.1"/>
    </source>
</evidence>
<feature type="transmembrane region" description="Helical" evidence="1">
    <location>
        <begin position="252"/>
        <end position="272"/>
    </location>
</feature>
<protein>
    <submittedName>
        <fullName evidence="2">DUF393 domain-containing protein</fullName>
    </submittedName>
</protein>
<feature type="transmembrane region" description="Helical" evidence="1">
    <location>
        <begin position="194"/>
        <end position="215"/>
    </location>
</feature>